<evidence type="ECO:0000256" key="4">
    <source>
        <dbReference type="ARBA" id="ARBA00023125"/>
    </source>
</evidence>
<organism evidence="10 11">
    <name type="scientific">Musa acuminata subsp. malaccensis</name>
    <name type="common">Wild banana</name>
    <name type="synonym">Musa malaccensis</name>
    <dbReference type="NCBI Taxonomy" id="214687"/>
    <lineage>
        <taxon>Eukaryota</taxon>
        <taxon>Viridiplantae</taxon>
        <taxon>Streptophyta</taxon>
        <taxon>Embryophyta</taxon>
        <taxon>Tracheophyta</taxon>
        <taxon>Spermatophyta</taxon>
        <taxon>Magnoliopsida</taxon>
        <taxon>Liliopsida</taxon>
        <taxon>Zingiberales</taxon>
        <taxon>Musaceae</taxon>
        <taxon>Musa</taxon>
    </lineage>
</organism>
<feature type="region of interest" description="Disordered" evidence="7">
    <location>
        <begin position="375"/>
        <end position="456"/>
    </location>
</feature>
<reference evidence="9" key="1">
    <citation type="submission" date="2021-03" db="EMBL/GenBank/DDBJ databases">
        <authorList>
            <consortium name="Genoscope - CEA"/>
            <person name="William W."/>
        </authorList>
    </citation>
    <scope>NUCLEOTIDE SEQUENCE</scope>
    <source>
        <strain evidence="9">Doubled-haploid Pahang</strain>
    </source>
</reference>
<dbReference type="PROSITE" id="PS50090">
    <property type="entry name" value="MYB_LIKE"/>
    <property type="match status" value="2"/>
</dbReference>
<feature type="compositionally biased region" description="Basic residues" evidence="7">
    <location>
        <begin position="263"/>
        <end position="275"/>
    </location>
</feature>
<dbReference type="Pfam" id="PF13837">
    <property type="entry name" value="Myb_DNA-bind_4"/>
    <property type="match status" value="2"/>
</dbReference>
<keyword evidence="6" id="KW-0539">Nucleus</keyword>
<feature type="compositionally biased region" description="Low complexity" evidence="7">
    <location>
        <begin position="1"/>
        <end position="12"/>
    </location>
</feature>
<keyword evidence="11" id="KW-1185">Reference proteome</keyword>
<dbReference type="GO" id="GO:0006355">
    <property type="term" value="P:regulation of DNA-templated transcription"/>
    <property type="evidence" value="ECO:0007669"/>
    <property type="project" value="UniProtKB-ARBA"/>
</dbReference>
<protein>
    <submittedName>
        <fullName evidence="9">(wild Malaysian banana) hypothetical protein</fullName>
    </submittedName>
</protein>
<proteinExistence type="predicted"/>
<evidence type="ECO:0000256" key="5">
    <source>
        <dbReference type="ARBA" id="ARBA00023163"/>
    </source>
</evidence>
<evidence type="ECO:0000259" key="8">
    <source>
        <dbReference type="PROSITE" id="PS50090"/>
    </source>
</evidence>
<feature type="compositionally biased region" description="Low complexity" evidence="7">
    <location>
        <begin position="605"/>
        <end position="615"/>
    </location>
</feature>
<feature type="compositionally biased region" description="Polar residues" evidence="7">
    <location>
        <begin position="588"/>
        <end position="598"/>
    </location>
</feature>
<dbReference type="Gramene" id="Ma02_t00860.1">
    <property type="protein sequence ID" value="Ma02_p00860.1"/>
    <property type="gene ID" value="Ma02_g00860"/>
</dbReference>
<feature type="region of interest" description="Disordered" evidence="7">
    <location>
        <begin position="1"/>
        <end position="79"/>
    </location>
</feature>
<keyword evidence="4" id="KW-0238">DNA-binding</keyword>
<dbReference type="FunFam" id="1.10.10.60:FF:000092">
    <property type="entry name" value="Trihelix transcription factor GT-2"/>
    <property type="match status" value="1"/>
</dbReference>
<feature type="compositionally biased region" description="Polar residues" evidence="7">
    <location>
        <begin position="417"/>
        <end position="427"/>
    </location>
</feature>
<dbReference type="GO" id="GO:0003677">
    <property type="term" value="F:DNA binding"/>
    <property type="evidence" value="ECO:0007669"/>
    <property type="project" value="UniProtKB-KW"/>
</dbReference>
<dbReference type="EnsemblPlants" id="Ma02_t00860.1">
    <property type="protein sequence ID" value="Ma02_p00860.1"/>
    <property type="gene ID" value="Ma02_g00860"/>
</dbReference>
<dbReference type="SMART" id="SM00717">
    <property type="entry name" value="SANT"/>
    <property type="match status" value="2"/>
</dbReference>
<gene>
    <name evidence="9" type="ORF">GSMUA_55280.1</name>
</gene>
<evidence type="ECO:0000313" key="9">
    <source>
        <dbReference type="EMBL" id="CAG1860634.1"/>
    </source>
</evidence>
<reference evidence="10" key="2">
    <citation type="submission" date="2021-05" db="UniProtKB">
        <authorList>
            <consortium name="EnsemblPlants"/>
        </authorList>
    </citation>
    <scope>IDENTIFICATION</scope>
    <source>
        <strain evidence="10">subsp. malaccensis</strain>
    </source>
</reference>
<evidence type="ECO:0000313" key="11">
    <source>
        <dbReference type="Proteomes" id="UP000012960"/>
    </source>
</evidence>
<evidence type="ECO:0000256" key="6">
    <source>
        <dbReference type="ARBA" id="ARBA00023242"/>
    </source>
</evidence>
<dbReference type="OrthoDB" id="691673at2759"/>
<dbReference type="InterPro" id="IPR001005">
    <property type="entry name" value="SANT/Myb"/>
</dbReference>
<dbReference type="AlphaFoldDB" id="A0A804HXX7"/>
<feature type="region of interest" description="Disordered" evidence="7">
    <location>
        <begin position="231"/>
        <end position="276"/>
    </location>
</feature>
<feature type="compositionally biased region" description="Acidic residues" evidence="7">
    <location>
        <begin position="247"/>
        <end position="258"/>
    </location>
</feature>
<comment type="subcellular location">
    <subcellularLocation>
        <location evidence="1">Nucleus</location>
    </subcellularLocation>
</comment>
<dbReference type="PANTHER" id="PTHR21654">
    <property type="entry name" value="FI21293P1"/>
    <property type="match status" value="1"/>
</dbReference>
<keyword evidence="2" id="KW-0677">Repeat</keyword>
<feature type="compositionally biased region" description="Gly residues" evidence="7">
    <location>
        <begin position="550"/>
        <end position="563"/>
    </location>
</feature>
<evidence type="ECO:0000256" key="2">
    <source>
        <dbReference type="ARBA" id="ARBA00022737"/>
    </source>
</evidence>
<feature type="compositionally biased region" description="Acidic residues" evidence="7">
    <location>
        <begin position="654"/>
        <end position="668"/>
    </location>
</feature>
<feature type="region of interest" description="Disordered" evidence="7">
    <location>
        <begin position="550"/>
        <end position="672"/>
    </location>
</feature>
<accession>A0A804HXX7</accession>
<dbReference type="FunFam" id="1.10.10.60:FF:000061">
    <property type="entry name" value="Trihelix transcription factor GT-2"/>
    <property type="match status" value="1"/>
</dbReference>
<dbReference type="FunCoup" id="A0A804HXX7">
    <property type="interactions" value="2334"/>
</dbReference>
<feature type="compositionally biased region" description="Basic and acidic residues" evidence="7">
    <location>
        <begin position="633"/>
        <end position="653"/>
    </location>
</feature>
<evidence type="ECO:0000313" key="10">
    <source>
        <dbReference type="EnsemblPlants" id="Ma02_p00860.1"/>
    </source>
</evidence>
<dbReference type="InterPro" id="IPR044822">
    <property type="entry name" value="Myb_DNA-bind_4"/>
</dbReference>
<dbReference type="GO" id="GO:0005634">
    <property type="term" value="C:nucleus"/>
    <property type="evidence" value="ECO:0007669"/>
    <property type="project" value="UniProtKB-SubCell"/>
</dbReference>
<sequence>MQQQLLLQQQQQEAAATGPRADMLRIPGGTDPLHPPAEAASPISSLPPPDATANLDELTPAVAGNEEAEPSGVPGNRWPRKETLALLKIRSEMDVAFRGATFKSPLWEDVSKKLAEMGYKRSSKKCKEKFENVHKYYKRTKEGRAGQQDGKAYHFFSQLEAIHNRSGGGAITLSAAVSQPTPASFTAGVVGSPAARIRPSPISAVGSLPIPTPARVVVELGPHGFSSSAAAANGINFPWNSSSSSTESDEEDTEEAGENQEGRKRKRSRSSRARRQLMNFSEAIMKQVMERQEAMEQKFLEAIKKREHERMIREEEWRRQEMALLSREQELLAQERAVAASRDTAVISYLQKISGQSKPLPAATTTVSAISTRPPTMLQSHAPSLPQPPPQPRQAQTPQEQKPPVPVQPLQHHHTQSTDIEQYQPLSAKQPPVPISSETDQGILGSGSFEPPSSSRWPKAEVHALIQLWTGLESRYQEAGPRVPLWEEISANMQRLGYSRSAKRCKEKWENINKYFKKVKDNSKQRPEDSKTCPYFYQLDAIYRKKLLGHGGRGGGDGDGRGSVGVQQQQEQDPKCSPVPQERADNVVQMQHQRQTPSEAKYKNGNDSNRNGGNSKQAQTSNGGHPPSFFEEGMNKTEDIVKDPIEQRQRQEIDDPDSENLDQDDDDESSKLQYTIHFQRQDVGGGGGNAQAAAAAAAATAGSFLSLVQ</sequence>
<feature type="domain" description="Myb-like" evidence="8">
    <location>
        <begin position="76"/>
        <end position="134"/>
    </location>
</feature>
<dbReference type="PANTHER" id="PTHR21654:SF84">
    <property type="entry name" value="SI:DKEY-66I24.7"/>
    <property type="match status" value="1"/>
</dbReference>
<dbReference type="EMBL" id="HG996467">
    <property type="protein sequence ID" value="CAG1860634.1"/>
    <property type="molecule type" value="Genomic_DNA"/>
</dbReference>
<evidence type="ECO:0000256" key="1">
    <source>
        <dbReference type="ARBA" id="ARBA00004123"/>
    </source>
</evidence>
<dbReference type="CDD" id="cd12203">
    <property type="entry name" value="GT1"/>
    <property type="match status" value="2"/>
</dbReference>
<keyword evidence="5" id="KW-0804">Transcription</keyword>
<keyword evidence="3" id="KW-0805">Transcription regulation</keyword>
<evidence type="ECO:0000256" key="7">
    <source>
        <dbReference type="SAM" id="MobiDB-lite"/>
    </source>
</evidence>
<evidence type="ECO:0000256" key="3">
    <source>
        <dbReference type="ARBA" id="ARBA00023015"/>
    </source>
</evidence>
<dbReference type="InParanoid" id="A0A804HXX7"/>
<dbReference type="Gene3D" id="1.10.10.60">
    <property type="entry name" value="Homeodomain-like"/>
    <property type="match status" value="2"/>
</dbReference>
<name>A0A804HXX7_MUSAM</name>
<dbReference type="Proteomes" id="UP000012960">
    <property type="component" value="Unplaced"/>
</dbReference>
<feature type="domain" description="Myb-like" evidence="8">
    <location>
        <begin position="455"/>
        <end position="513"/>
    </location>
</feature>